<dbReference type="PANTHER" id="PTHR46067:SF27">
    <property type="entry name" value="ACYL-COA N-ACYLTRANSFERASES (NAT) SUPERFAMILY PROTEIN"/>
    <property type="match status" value="1"/>
</dbReference>
<proteinExistence type="predicted"/>
<evidence type="ECO:0000313" key="3">
    <source>
        <dbReference type="Proteomes" id="UP001457282"/>
    </source>
</evidence>
<dbReference type="PANTHER" id="PTHR46067">
    <property type="entry name" value="ACYL-COA N-ACYLTRANSFERASES (NAT) SUPERFAMILY PROTEIN"/>
    <property type="match status" value="1"/>
</dbReference>
<dbReference type="GO" id="GO:0016747">
    <property type="term" value="F:acyltransferase activity, transferring groups other than amino-acyl groups"/>
    <property type="evidence" value="ECO:0007669"/>
    <property type="project" value="InterPro"/>
</dbReference>
<dbReference type="SUPFAM" id="SSF55729">
    <property type="entry name" value="Acyl-CoA N-acyltransferases (Nat)"/>
    <property type="match status" value="1"/>
</dbReference>
<accession>A0AAW1XA94</accession>
<dbReference type="PROSITE" id="PS51186">
    <property type="entry name" value="GNAT"/>
    <property type="match status" value="1"/>
</dbReference>
<keyword evidence="3" id="KW-1185">Reference proteome</keyword>
<reference evidence="2 3" key="1">
    <citation type="journal article" date="2023" name="G3 (Bethesda)">
        <title>A chromosome-length genome assembly and annotation of blackberry (Rubus argutus, cv. 'Hillquist').</title>
        <authorList>
            <person name="Bruna T."/>
            <person name="Aryal R."/>
            <person name="Dudchenko O."/>
            <person name="Sargent D.J."/>
            <person name="Mead D."/>
            <person name="Buti M."/>
            <person name="Cavallini A."/>
            <person name="Hytonen T."/>
            <person name="Andres J."/>
            <person name="Pham M."/>
            <person name="Weisz D."/>
            <person name="Mascagni F."/>
            <person name="Usai G."/>
            <person name="Natali L."/>
            <person name="Bassil N."/>
            <person name="Fernandez G.E."/>
            <person name="Lomsadze A."/>
            <person name="Armour M."/>
            <person name="Olukolu B."/>
            <person name="Poorten T."/>
            <person name="Britton C."/>
            <person name="Davik J."/>
            <person name="Ashrafi H."/>
            <person name="Aiden E.L."/>
            <person name="Borodovsky M."/>
            <person name="Worthington M."/>
        </authorList>
    </citation>
    <scope>NUCLEOTIDE SEQUENCE [LARGE SCALE GENOMIC DNA]</scope>
    <source>
        <strain evidence="2">PI 553951</strain>
    </source>
</reference>
<dbReference type="InterPro" id="IPR016181">
    <property type="entry name" value="Acyl_CoA_acyltransferase"/>
</dbReference>
<name>A0AAW1XA94_RUBAR</name>
<gene>
    <name evidence="2" type="ORF">M0R45_020465</name>
</gene>
<dbReference type="InterPro" id="IPR000182">
    <property type="entry name" value="GNAT_dom"/>
</dbReference>
<comment type="caution">
    <text evidence="2">The sequence shown here is derived from an EMBL/GenBank/DDBJ whole genome shotgun (WGS) entry which is preliminary data.</text>
</comment>
<sequence>MEGSCSSDELSKISLRPLGLSDIDDFMVWATDKKVTRFCTWEPYTSKEDGIKFIKEQGMITVEANSAMFWGSRYWGQGIGTRAVKMVADTIFKEWTHLERLEALVDVDNVASQRVLEKAGFQREGILRKYVVLKGRTCDRVMFSLLSTDHCLS</sequence>
<dbReference type="EMBL" id="JBEDUW010000004">
    <property type="protein sequence ID" value="KAK9933264.1"/>
    <property type="molecule type" value="Genomic_DNA"/>
</dbReference>
<feature type="domain" description="N-acetyltransferase" evidence="1">
    <location>
        <begin position="1"/>
        <end position="139"/>
    </location>
</feature>
<dbReference type="Proteomes" id="UP001457282">
    <property type="component" value="Unassembled WGS sequence"/>
</dbReference>
<protein>
    <recommendedName>
        <fullName evidence="1">N-acetyltransferase domain-containing protein</fullName>
    </recommendedName>
</protein>
<dbReference type="Pfam" id="PF13302">
    <property type="entry name" value="Acetyltransf_3"/>
    <property type="match status" value="1"/>
</dbReference>
<dbReference type="AlphaFoldDB" id="A0AAW1XA94"/>
<dbReference type="Gene3D" id="3.40.630.30">
    <property type="match status" value="2"/>
</dbReference>
<evidence type="ECO:0000313" key="2">
    <source>
        <dbReference type="EMBL" id="KAK9933264.1"/>
    </source>
</evidence>
<evidence type="ECO:0000259" key="1">
    <source>
        <dbReference type="PROSITE" id="PS51186"/>
    </source>
</evidence>
<organism evidence="2 3">
    <name type="scientific">Rubus argutus</name>
    <name type="common">Southern blackberry</name>
    <dbReference type="NCBI Taxonomy" id="59490"/>
    <lineage>
        <taxon>Eukaryota</taxon>
        <taxon>Viridiplantae</taxon>
        <taxon>Streptophyta</taxon>
        <taxon>Embryophyta</taxon>
        <taxon>Tracheophyta</taxon>
        <taxon>Spermatophyta</taxon>
        <taxon>Magnoliopsida</taxon>
        <taxon>eudicotyledons</taxon>
        <taxon>Gunneridae</taxon>
        <taxon>Pentapetalae</taxon>
        <taxon>rosids</taxon>
        <taxon>fabids</taxon>
        <taxon>Rosales</taxon>
        <taxon>Rosaceae</taxon>
        <taxon>Rosoideae</taxon>
        <taxon>Rosoideae incertae sedis</taxon>
        <taxon>Rubus</taxon>
    </lineage>
</organism>